<accession>A0ACB6QAU7</accession>
<proteinExistence type="predicted"/>
<evidence type="ECO:0000313" key="1">
    <source>
        <dbReference type="EMBL" id="KAF2464089.1"/>
    </source>
</evidence>
<dbReference type="Proteomes" id="UP000799755">
    <property type="component" value="Unassembled WGS sequence"/>
</dbReference>
<keyword evidence="2" id="KW-1185">Reference proteome</keyword>
<dbReference type="EMBL" id="MU003540">
    <property type="protein sequence ID" value="KAF2464089.1"/>
    <property type="molecule type" value="Genomic_DNA"/>
</dbReference>
<name>A0ACB6QAU7_9PLEO</name>
<comment type="caution">
    <text evidence="1">The sequence shown here is derived from an EMBL/GenBank/DDBJ whole genome shotgun (WGS) entry which is preliminary data.</text>
</comment>
<reference evidence="1" key="1">
    <citation type="journal article" date="2020" name="Stud. Mycol.">
        <title>101 Dothideomycetes genomes: a test case for predicting lifestyles and emergence of pathogens.</title>
        <authorList>
            <person name="Haridas S."/>
            <person name="Albert R."/>
            <person name="Binder M."/>
            <person name="Bloem J."/>
            <person name="Labutti K."/>
            <person name="Salamov A."/>
            <person name="Andreopoulos B."/>
            <person name="Baker S."/>
            <person name="Barry K."/>
            <person name="Bills G."/>
            <person name="Bluhm B."/>
            <person name="Cannon C."/>
            <person name="Castanera R."/>
            <person name="Culley D."/>
            <person name="Daum C."/>
            <person name="Ezra D."/>
            <person name="Gonzalez J."/>
            <person name="Henrissat B."/>
            <person name="Kuo A."/>
            <person name="Liang C."/>
            <person name="Lipzen A."/>
            <person name="Lutzoni F."/>
            <person name="Magnuson J."/>
            <person name="Mondo S."/>
            <person name="Nolan M."/>
            <person name="Ohm R."/>
            <person name="Pangilinan J."/>
            <person name="Park H.-J."/>
            <person name="Ramirez L."/>
            <person name="Alfaro M."/>
            <person name="Sun H."/>
            <person name="Tritt A."/>
            <person name="Yoshinaga Y."/>
            <person name="Zwiers L.-H."/>
            <person name="Turgeon B."/>
            <person name="Goodwin S."/>
            <person name="Spatafora J."/>
            <person name="Crous P."/>
            <person name="Grigoriev I."/>
        </authorList>
    </citation>
    <scope>NUCLEOTIDE SEQUENCE</scope>
    <source>
        <strain evidence="1">ATCC 200398</strain>
    </source>
</reference>
<protein>
    <submittedName>
        <fullName evidence="1">Uncharacterized protein</fullName>
    </submittedName>
</protein>
<sequence length="237" mass="27412">MLLEPLTIENGYMIQHRRTTGAPSISIVLPEILRFLKRSVLRMLRRKFEGGQERYRQYGWKAKTQLILSSIYSNSSNRHNAFCTKNRKAIYIVDQRRDTCESQMIVTRITPLRSFLELCRSQTVRSPHLYWQETLSFPKRDTLSAQILNEECTAEEAAKLARLHERFFVPIDQKVEYEADEVAFLIIVSPLMCGKSIDKLVHVPGLVSSPGFADARKENISSPQPTTFQEKSLFKNE</sequence>
<gene>
    <name evidence="1" type="ORF">BDR25DRAFT_362009</name>
</gene>
<organism evidence="1 2">
    <name type="scientific">Lindgomyces ingoldianus</name>
    <dbReference type="NCBI Taxonomy" id="673940"/>
    <lineage>
        <taxon>Eukaryota</taxon>
        <taxon>Fungi</taxon>
        <taxon>Dikarya</taxon>
        <taxon>Ascomycota</taxon>
        <taxon>Pezizomycotina</taxon>
        <taxon>Dothideomycetes</taxon>
        <taxon>Pleosporomycetidae</taxon>
        <taxon>Pleosporales</taxon>
        <taxon>Lindgomycetaceae</taxon>
        <taxon>Lindgomyces</taxon>
    </lineage>
</organism>
<evidence type="ECO:0000313" key="2">
    <source>
        <dbReference type="Proteomes" id="UP000799755"/>
    </source>
</evidence>